<dbReference type="Gene3D" id="3.30.465.10">
    <property type="match status" value="1"/>
</dbReference>
<gene>
    <name evidence="9" type="ORF">GCM10009867_17430</name>
</gene>
<dbReference type="InterPro" id="IPR012675">
    <property type="entry name" value="Beta-grasp_dom_sf"/>
</dbReference>
<evidence type="ECO:0000313" key="10">
    <source>
        <dbReference type="Proteomes" id="UP001501326"/>
    </source>
</evidence>
<dbReference type="PANTHER" id="PTHR42659:SF2">
    <property type="entry name" value="XANTHINE DEHYDROGENASE SUBUNIT C-RELATED"/>
    <property type="match status" value="1"/>
</dbReference>
<dbReference type="InterPro" id="IPR036318">
    <property type="entry name" value="FAD-bd_PCMH-like_sf"/>
</dbReference>
<dbReference type="InterPro" id="IPR036683">
    <property type="entry name" value="CO_DH_flav_C_dom_sf"/>
</dbReference>
<feature type="domain" description="2Fe-2S ferredoxin-type" evidence="7">
    <location>
        <begin position="3"/>
        <end position="88"/>
    </location>
</feature>
<dbReference type="InterPro" id="IPR001041">
    <property type="entry name" value="2Fe-2S_ferredoxin-type"/>
</dbReference>
<dbReference type="InterPro" id="IPR051312">
    <property type="entry name" value="Diverse_Substr_Oxidored"/>
</dbReference>
<dbReference type="InterPro" id="IPR006058">
    <property type="entry name" value="2Fe2S_fd_BS"/>
</dbReference>
<evidence type="ECO:0000256" key="4">
    <source>
        <dbReference type="ARBA" id="ARBA00023002"/>
    </source>
</evidence>
<dbReference type="Gene3D" id="3.30.390.50">
    <property type="entry name" value="CO dehydrogenase flavoprotein, C-terminal domain"/>
    <property type="match status" value="1"/>
</dbReference>
<dbReference type="Gene3D" id="1.10.150.120">
    <property type="entry name" value="[2Fe-2S]-binding domain"/>
    <property type="match status" value="1"/>
</dbReference>
<evidence type="ECO:0000256" key="5">
    <source>
        <dbReference type="ARBA" id="ARBA00023004"/>
    </source>
</evidence>
<keyword evidence="2" id="KW-0479">Metal-binding</keyword>
<dbReference type="InterPro" id="IPR016167">
    <property type="entry name" value="FAD-bd_PCMH_sub1"/>
</dbReference>
<dbReference type="SUPFAM" id="SSF47741">
    <property type="entry name" value="CO dehydrogenase ISP C-domain like"/>
    <property type="match status" value="1"/>
</dbReference>
<dbReference type="PIRSF" id="PIRSF036557">
    <property type="entry name" value="XdhA_RC"/>
    <property type="match status" value="1"/>
</dbReference>
<evidence type="ECO:0000259" key="8">
    <source>
        <dbReference type="PROSITE" id="PS51387"/>
    </source>
</evidence>
<evidence type="ECO:0000256" key="3">
    <source>
        <dbReference type="ARBA" id="ARBA00022827"/>
    </source>
</evidence>
<dbReference type="Pfam" id="PF03450">
    <property type="entry name" value="CO_deh_flav_C"/>
    <property type="match status" value="1"/>
</dbReference>
<dbReference type="InterPro" id="IPR002888">
    <property type="entry name" value="2Fe-2S-bd"/>
</dbReference>
<evidence type="ECO:0000256" key="2">
    <source>
        <dbReference type="ARBA" id="ARBA00022723"/>
    </source>
</evidence>
<dbReference type="Gene3D" id="3.30.43.10">
    <property type="entry name" value="Uridine Diphospho-n-acetylenolpyruvylglucosamine Reductase, domain 2"/>
    <property type="match status" value="1"/>
</dbReference>
<dbReference type="PROSITE" id="PS00197">
    <property type="entry name" value="2FE2S_FER_1"/>
    <property type="match status" value="1"/>
</dbReference>
<dbReference type="InterPro" id="IPR005107">
    <property type="entry name" value="CO_DH_flav_C"/>
</dbReference>
<comment type="caution">
    <text evidence="9">The sequence shown here is derived from an EMBL/GenBank/DDBJ whole genome shotgun (WGS) entry which is preliminary data.</text>
</comment>
<feature type="region of interest" description="Disordered" evidence="6">
    <location>
        <begin position="134"/>
        <end position="153"/>
    </location>
</feature>
<sequence length="493" mass="51588">MASQHEVMVNGTARPLTGVDPATNALDFLRAQGLTGAKEGCAEGECGACSVMVARPDGGDASRWTAVNACLIPAAALDGQEVVTAEGLGTPEELHPVQREMAVRGGSQCGYCTPGFICSMAAEFYRGDRQPVAAAATSNGSGPHTHEADHEHGENGFDLHALSGNLCRCTGYRPIRDAAYALEQPAEGDPFAERSSRPAPVAAHTRLEGASGIFERPADLPQALALLAEHPGAVLVAGSTDWGVEVNIRGIRAPYAIGIDRLPELRTFHVGDDSVEIGAALTLSEVERGLEGRIPLLDQLFPQFASRLIRNGATFGGNLGTGSPIGDTPPALLALEAVVVLASVDGDREVPLADYFTGYRQTVKRDDELIRAVRIPLPVSGIAAFHKIAKRRFDDISSVAIGFALDVQDGVVAKARIGLGGVAATPIRALATEAALEGQPWTTDVVRAAAEVMGREGTPLDDHRASAPYRSAMLGTALLKLHAQTATPQEVGA</sequence>
<keyword evidence="10" id="KW-1185">Reference proteome</keyword>
<dbReference type="InterPro" id="IPR012175">
    <property type="entry name" value="Xanth_DH_ssu_bac"/>
</dbReference>
<organism evidence="9 10">
    <name type="scientific">Pedococcus aerophilus</name>
    <dbReference type="NCBI Taxonomy" id="436356"/>
    <lineage>
        <taxon>Bacteria</taxon>
        <taxon>Bacillati</taxon>
        <taxon>Actinomycetota</taxon>
        <taxon>Actinomycetes</taxon>
        <taxon>Micrococcales</taxon>
        <taxon>Intrasporangiaceae</taxon>
        <taxon>Pedococcus</taxon>
    </lineage>
</organism>
<proteinExistence type="predicted"/>
<evidence type="ECO:0000259" key="7">
    <source>
        <dbReference type="PROSITE" id="PS51085"/>
    </source>
</evidence>
<dbReference type="SUPFAM" id="SSF56176">
    <property type="entry name" value="FAD-binding/transporter-associated domain-like"/>
    <property type="match status" value="1"/>
</dbReference>
<dbReference type="EMBL" id="BAAARN010000001">
    <property type="protein sequence ID" value="GAA2735335.1"/>
    <property type="molecule type" value="Genomic_DNA"/>
</dbReference>
<keyword evidence="4" id="KW-0560">Oxidoreductase</keyword>
<feature type="compositionally biased region" description="Basic and acidic residues" evidence="6">
    <location>
        <begin position="144"/>
        <end position="153"/>
    </location>
</feature>
<dbReference type="RefSeq" id="WP_344192198.1">
    <property type="nucleotide sequence ID" value="NZ_BAAARN010000001.1"/>
</dbReference>
<keyword evidence="3" id="KW-0274">FAD</keyword>
<dbReference type="PROSITE" id="PS51387">
    <property type="entry name" value="FAD_PCMH"/>
    <property type="match status" value="1"/>
</dbReference>
<dbReference type="Pfam" id="PF01799">
    <property type="entry name" value="Fer2_2"/>
    <property type="match status" value="1"/>
</dbReference>
<dbReference type="InterPro" id="IPR036010">
    <property type="entry name" value="2Fe-2S_ferredoxin-like_sf"/>
</dbReference>
<accession>A0ABP6H464</accession>
<dbReference type="Pfam" id="PF00111">
    <property type="entry name" value="Fer2"/>
    <property type="match status" value="1"/>
</dbReference>
<evidence type="ECO:0000256" key="1">
    <source>
        <dbReference type="ARBA" id="ARBA00022630"/>
    </source>
</evidence>
<dbReference type="SUPFAM" id="SSF55447">
    <property type="entry name" value="CO dehydrogenase flavoprotein C-terminal domain-like"/>
    <property type="match status" value="1"/>
</dbReference>
<keyword evidence="1" id="KW-0285">Flavoprotein</keyword>
<dbReference type="InterPro" id="IPR036884">
    <property type="entry name" value="2Fe-2S-bd_dom_sf"/>
</dbReference>
<evidence type="ECO:0000256" key="6">
    <source>
        <dbReference type="SAM" id="MobiDB-lite"/>
    </source>
</evidence>
<name>A0ABP6H464_9MICO</name>
<dbReference type="SUPFAM" id="SSF54292">
    <property type="entry name" value="2Fe-2S ferredoxin-like"/>
    <property type="match status" value="1"/>
</dbReference>
<dbReference type="CDD" id="cd00207">
    <property type="entry name" value="fer2"/>
    <property type="match status" value="1"/>
</dbReference>
<dbReference type="Pfam" id="PF00941">
    <property type="entry name" value="FAD_binding_5"/>
    <property type="match status" value="1"/>
</dbReference>
<dbReference type="PROSITE" id="PS51085">
    <property type="entry name" value="2FE2S_FER_2"/>
    <property type="match status" value="1"/>
</dbReference>
<dbReference type="InterPro" id="IPR016166">
    <property type="entry name" value="FAD-bd_PCMH"/>
</dbReference>
<keyword evidence="5" id="KW-0408">Iron</keyword>
<dbReference type="Proteomes" id="UP001501326">
    <property type="component" value="Unassembled WGS sequence"/>
</dbReference>
<protein>
    <submittedName>
        <fullName evidence="9">FAD binding domain-containing protein</fullName>
    </submittedName>
</protein>
<dbReference type="Gene3D" id="3.10.20.30">
    <property type="match status" value="1"/>
</dbReference>
<dbReference type="PANTHER" id="PTHR42659">
    <property type="entry name" value="XANTHINE DEHYDROGENASE SUBUNIT C-RELATED"/>
    <property type="match status" value="1"/>
</dbReference>
<reference evidence="10" key="1">
    <citation type="journal article" date="2019" name="Int. J. Syst. Evol. Microbiol.">
        <title>The Global Catalogue of Microorganisms (GCM) 10K type strain sequencing project: providing services to taxonomists for standard genome sequencing and annotation.</title>
        <authorList>
            <consortium name="The Broad Institute Genomics Platform"/>
            <consortium name="The Broad Institute Genome Sequencing Center for Infectious Disease"/>
            <person name="Wu L."/>
            <person name="Ma J."/>
        </authorList>
    </citation>
    <scope>NUCLEOTIDE SEQUENCE [LARGE SCALE GENOMIC DNA]</scope>
    <source>
        <strain evidence="10">JCM 16378</strain>
    </source>
</reference>
<dbReference type="InterPro" id="IPR002346">
    <property type="entry name" value="Mopterin_DH_FAD-bd"/>
</dbReference>
<dbReference type="InterPro" id="IPR016169">
    <property type="entry name" value="FAD-bd_PCMH_sub2"/>
</dbReference>
<feature type="domain" description="FAD-binding PCMH-type" evidence="8">
    <location>
        <begin position="206"/>
        <end position="380"/>
    </location>
</feature>
<dbReference type="SMART" id="SM01092">
    <property type="entry name" value="CO_deh_flav_C"/>
    <property type="match status" value="1"/>
</dbReference>
<evidence type="ECO:0000313" key="9">
    <source>
        <dbReference type="EMBL" id="GAA2735335.1"/>
    </source>
</evidence>